<proteinExistence type="inferred from homology"/>
<dbReference type="InterPro" id="IPR051033">
    <property type="entry name" value="SH3BGR"/>
</dbReference>
<feature type="transmembrane region" description="Helical" evidence="14">
    <location>
        <begin position="134"/>
        <end position="153"/>
    </location>
</feature>
<dbReference type="Proteomes" id="UP000830375">
    <property type="component" value="Unassembled WGS sequence"/>
</dbReference>
<keyword evidence="8 14" id="KW-0472">Membrane</keyword>
<sequence length="159" mass="17426">MGIKLYYTTVTASREVKSQQAEVMRILDSKSIKYELIDISVGGAVRDEMRSKSGNPTAIPPQIFNEDKYCGNYEMFSDAVEADTGGLPVPLCSAGGACLRCLNAMPHAKNNQQKSTCSLCTTIFTLKLRPGRSFIPAFVLMILFISSLVSSLIPTLKRH</sequence>
<evidence type="ECO:0000256" key="9">
    <source>
        <dbReference type="ARBA" id="ARBA00023180"/>
    </source>
</evidence>
<keyword evidence="9" id="KW-0325">Glycoprotein</keyword>
<keyword evidence="14" id="KW-0812">Transmembrane</keyword>
<keyword evidence="14" id="KW-1133">Transmembrane helix</keyword>
<dbReference type="PROSITE" id="PS51354">
    <property type="entry name" value="GLUTAREDOXIN_2"/>
    <property type="match status" value="1"/>
</dbReference>
<keyword evidence="10" id="KW-0539">Nucleus</keyword>
<accession>A0ABQ8LPG0</accession>
<keyword evidence="7" id="KW-0007">Acetylation</keyword>
<evidence type="ECO:0000256" key="10">
    <source>
        <dbReference type="ARBA" id="ARBA00023242"/>
    </source>
</evidence>
<evidence type="ECO:0000256" key="7">
    <source>
        <dbReference type="ARBA" id="ARBA00022990"/>
    </source>
</evidence>
<evidence type="ECO:0000256" key="8">
    <source>
        <dbReference type="ARBA" id="ARBA00023136"/>
    </source>
</evidence>
<name>A0ABQ8LPG0_LABRO</name>
<evidence type="ECO:0000313" key="15">
    <source>
        <dbReference type="EMBL" id="KAI2652551.1"/>
    </source>
</evidence>
<dbReference type="PANTHER" id="PTHR12232">
    <property type="entry name" value="SH3 DOMAIN-BINDING GLUTAMIC ACID-RICH-LIKE PROTEIN"/>
    <property type="match status" value="1"/>
</dbReference>
<comment type="similarity">
    <text evidence="4">Belongs to the SH3BGR family.</text>
</comment>
<gene>
    <name evidence="15" type="ORF">H4Q32_005789</name>
</gene>
<evidence type="ECO:0000256" key="11">
    <source>
        <dbReference type="ARBA" id="ARBA00023273"/>
    </source>
</evidence>
<keyword evidence="5" id="KW-1003">Cell membrane</keyword>
<protein>
    <recommendedName>
        <fullName evidence="12">SH3 domain-binding glutamic acid-rich-like protein 3</fullName>
    </recommendedName>
</protein>
<evidence type="ECO:0000256" key="6">
    <source>
        <dbReference type="ARBA" id="ARBA00022490"/>
    </source>
</evidence>
<evidence type="ECO:0000256" key="12">
    <source>
        <dbReference type="ARBA" id="ARBA00040886"/>
    </source>
</evidence>
<organism evidence="15 16">
    <name type="scientific">Labeo rohita</name>
    <name type="common">Indian major carp</name>
    <name type="synonym">Cyprinus rohita</name>
    <dbReference type="NCBI Taxonomy" id="84645"/>
    <lineage>
        <taxon>Eukaryota</taxon>
        <taxon>Metazoa</taxon>
        <taxon>Chordata</taxon>
        <taxon>Craniata</taxon>
        <taxon>Vertebrata</taxon>
        <taxon>Euteleostomi</taxon>
        <taxon>Actinopterygii</taxon>
        <taxon>Neopterygii</taxon>
        <taxon>Teleostei</taxon>
        <taxon>Ostariophysi</taxon>
        <taxon>Cypriniformes</taxon>
        <taxon>Cyprinidae</taxon>
        <taxon>Labeoninae</taxon>
        <taxon>Labeonini</taxon>
        <taxon>Labeo</taxon>
    </lineage>
</organism>
<evidence type="ECO:0000313" key="16">
    <source>
        <dbReference type="Proteomes" id="UP000830375"/>
    </source>
</evidence>
<dbReference type="InterPro" id="IPR006993">
    <property type="entry name" value="Glut_rich_SH3-bd"/>
</dbReference>
<evidence type="ECO:0000256" key="2">
    <source>
        <dbReference type="ARBA" id="ARBA00004514"/>
    </source>
</evidence>
<dbReference type="PANTHER" id="PTHR12232:SF3">
    <property type="entry name" value="SH3 DOMAIN-BINDING GLUTAMIC ACID-RICH-LIKE PROTEIN 3"/>
    <property type="match status" value="1"/>
</dbReference>
<evidence type="ECO:0000256" key="4">
    <source>
        <dbReference type="ARBA" id="ARBA00007764"/>
    </source>
</evidence>
<evidence type="ECO:0000256" key="1">
    <source>
        <dbReference type="ARBA" id="ARBA00004123"/>
    </source>
</evidence>
<evidence type="ECO:0000256" key="3">
    <source>
        <dbReference type="ARBA" id="ARBA00004632"/>
    </source>
</evidence>
<dbReference type="CDD" id="cd03030">
    <property type="entry name" value="GRX_SH3BGR"/>
    <property type="match status" value="1"/>
</dbReference>
<keyword evidence="6" id="KW-0963">Cytoplasm</keyword>
<dbReference type="Pfam" id="PF04908">
    <property type="entry name" value="SH3BGR"/>
    <property type="match status" value="1"/>
</dbReference>
<comment type="caution">
    <text evidence="15">The sequence shown here is derived from an EMBL/GenBank/DDBJ whole genome shotgun (WGS) entry which is preliminary data.</text>
</comment>
<reference evidence="15 16" key="1">
    <citation type="submission" date="2022-01" db="EMBL/GenBank/DDBJ databases">
        <title>A high-quality chromosome-level genome assembly of rohu carp, Labeo rohita.</title>
        <authorList>
            <person name="Arick M.A. II"/>
            <person name="Hsu C.-Y."/>
            <person name="Magbanua Z."/>
            <person name="Pechanova O."/>
            <person name="Grover C."/>
            <person name="Miller E."/>
            <person name="Thrash A."/>
            <person name="Ezzel L."/>
            <person name="Alam S."/>
            <person name="Benzie J."/>
            <person name="Hamilton M."/>
            <person name="Karsi A."/>
            <person name="Lawrence M.L."/>
            <person name="Peterson D.G."/>
        </authorList>
    </citation>
    <scope>NUCLEOTIDE SEQUENCE [LARGE SCALE GENOMIC DNA]</scope>
    <source>
        <strain evidence="16">BAU-BD-2019</strain>
        <tissue evidence="15">Blood</tissue>
    </source>
</reference>
<dbReference type="Gene3D" id="3.40.30.10">
    <property type="entry name" value="Glutaredoxin"/>
    <property type="match status" value="1"/>
</dbReference>
<keyword evidence="16" id="KW-1185">Reference proteome</keyword>
<dbReference type="EMBL" id="JACTAM010000019">
    <property type="protein sequence ID" value="KAI2652551.1"/>
    <property type="molecule type" value="Genomic_DNA"/>
</dbReference>
<comment type="subcellular location">
    <subcellularLocation>
        <location evidence="3">Cell projection</location>
        <location evidence="3">Ruffle membrane</location>
    </subcellularLocation>
    <subcellularLocation>
        <location evidence="2">Cytoplasm</location>
        <location evidence="2">Cytosol</location>
    </subcellularLocation>
    <subcellularLocation>
        <location evidence="1">Nucleus</location>
    </subcellularLocation>
</comment>
<dbReference type="SUPFAM" id="SSF52833">
    <property type="entry name" value="Thioredoxin-like"/>
    <property type="match status" value="1"/>
</dbReference>
<evidence type="ECO:0000256" key="13">
    <source>
        <dbReference type="ARBA" id="ARBA00045345"/>
    </source>
</evidence>
<evidence type="ECO:0000256" key="5">
    <source>
        <dbReference type="ARBA" id="ARBA00022475"/>
    </source>
</evidence>
<evidence type="ECO:0000256" key="14">
    <source>
        <dbReference type="SAM" id="Phobius"/>
    </source>
</evidence>
<dbReference type="InterPro" id="IPR036249">
    <property type="entry name" value="Thioredoxin-like_sf"/>
</dbReference>
<keyword evidence="11" id="KW-0966">Cell projection</keyword>
<comment type="function">
    <text evidence="13">Could act as a modulator of glutaredoxin biological activity. May play a role in cytoskeleton organization.</text>
</comment>